<comment type="caution">
    <text evidence="2">The sequence shown here is derived from an EMBL/GenBank/DDBJ whole genome shotgun (WGS) entry which is preliminary data.</text>
</comment>
<dbReference type="OrthoDB" id="5904934at2759"/>
<gene>
    <name evidence="2" type="primary">Cnig_chr_IV.g14821</name>
    <name evidence="2" type="ORF">B9Z55_014821</name>
</gene>
<dbReference type="PANTHER" id="PTHR21503">
    <property type="entry name" value="F-BOX-CONTAINING HYPOTHETICAL PROTEIN C.ELEGANS"/>
    <property type="match status" value="1"/>
</dbReference>
<evidence type="ECO:0000259" key="1">
    <source>
        <dbReference type="Pfam" id="PF07735"/>
    </source>
</evidence>
<dbReference type="Pfam" id="PF07735">
    <property type="entry name" value="FBA_2"/>
    <property type="match status" value="1"/>
</dbReference>
<dbReference type="EMBL" id="PDUG01000004">
    <property type="protein sequence ID" value="PIC35464.1"/>
    <property type="molecule type" value="Genomic_DNA"/>
</dbReference>
<name>A0A2G5U7E9_9PELO</name>
<evidence type="ECO:0000313" key="3">
    <source>
        <dbReference type="Proteomes" id="UP000230233"/>
    </source>
</evidence>
<dbReference type="PANTHER" id="PTHR21503:SF8">
    <property type="entry name" value="F-BOX ASSOCIATED DOMAIN-CONTAINING PROTEIN-RELATED"/>
    <property type="match status" value="1"/>
</dbReference>
<proteinExistence type="predicted"/>
<sequence>MGSKMIVDYAADLFNLDVYGLVIDTNGIWAIDWINNRQEKMLDCLWTENPDYNSNVDVALDYVLRNARASNYYILEDNVSDNFRFNGKLGPMEYLYIPATGHWVTLNNLINFDFIKIIIEESRLSVSDLNSFLRHWRAGGSPRLTFLELEFKNYRNFEFDEDLELVEMGQTVEYFLSEEEIIQLLDGYSIQRMDGVKATISWKSLESRRFLMVVWPERAG</sequence>
<feature type="domain" description="Sdz-33 F-box" evidence="1">
    <location>
        <begin position="93"/>
        <end position="149"/>
    </location>
</feature>
<organism evidence="2 3">
    <name type="scientific">Caenorhabditis nigoni</name>
    <dbReference type="NCBI Taxonomy" id="1611254"/>
    <lineage>
        <taxon>Eukaryota</taxon>
        <taxon>Metazoa</taxon>
        <taxon>Ecdysozoa</taxon>
        <taxon>Nematoda</taxon>
        <taxon>Chromadorea</taxon>
        <taxon>Rhabditida</taxon>
        <taxon>Rhabditina</taxon>
        <taxon>Rhabditomorpha</taxon>
        <taxon>Rhabditoidea</taxon>
        <taxon>Rhabditidae</taxon>
        <taxon>Peloderinae</taxon>
        <taxon>Caenorhabditis</taxon>
    </lineage>
</organism>
<reference evidence="3" key="1">
    <citation type="submission" date="2017-10" db="EMBL/GenBank/DDBJ databases">
        <title>Rapid genome shrinkage in a self-fertile nematode reveals novel sperm competition proteins.</title>
        <authorList>
            <person name="Yin D."/>
            <person name="Schwarz E.M."/>
            <person name="Thomas C.G."/>
            <person name="Felde R.L."/>
            <person name="Korf I.F."/>
            <person name="Cutter A.D."/>
            <person name="Schartner C.M."/>
            <person name="Ralston E.J."/>
            <person name="Meyer B.J."/>
            <person name="Haag E.S."/>
        </authorList>
    </citation>
    <scope>NUCLEOTIDE SEQUENCE [LARGE SCALE GENOMIC DNA]</scope>
    <source>
        <strain evidence="3">JU1422</strain>
    </source>
</reference>
<protein>
    <recommendedName>
        <fullName evidence="1">Sdz-33 F-box domain-containing protein</fullName>
    </recommendedName>
</protein>
<keyword evidence="3" id="KW-1185">Reference proteome</keyword>
<evidence type="ECO:0000313" key="2">
    <source>
        <dbReference type="EMBL" id="PIC35464.1"/>
    </source>
</evidence>
<dbReference type="InterPro" id="IPR012885">
    <property type="entry name" value="F-box_Sdz-33"/>
</dbReference>
<accession>A0A2G5U7E9</accession>
<dbReference type="Proteomes" id="UP000230233">
    <property type="component" value="Chromosome IV"/>
</dbReference>
<dbReference type="AlphaFoldDB" id="A0A2G5U7E9"/>